<evidence type="ECO:0000256" key="3">
    <source>
        <dbReference type="ARBA" id="ARBA00009284"/>
    </source>
</evidence>
<accession>A0ABP7TU51</accession>
<dbReference type="PANTHER" id="PTHR30504:SF4">
    <property type="entry name" value="GLUCANS BIOSYNTHESIS PROTEIN G"/>
    <property type="match status" value="1"/>
</dbReference>
<evidence type="ECO:0000259" key="8">
    <source>
        <dbReference type="Pfam" id="PF04349"/>
    </source>
</evidence>
<proteinExistence type="inferred from homology"/>
<evidence type="ECO:0000256" key="4">
    <source>
        <dbReference type="ARBA" id="ARBA00015376"/>
    </source>
</evidence>
<evidence type="ECO:0000313" key="9">
    <source>
        <dbReference type="EMBL" id="GAA4030560.1"/>
    </source>
</evidence>
<dbReference type="InterPro" id="IPR014718">
    <property type="entry name" value="GH-type_carb-bd"/>
</dbReference>
<comment type="pathway">
    <text evidence="2 7">Glycan metabolism; osmoregulated periplasmic glucan (OPG) biosynthesis.</text>
</comment>
<feature type="domain" description="Glucan biosynthesis periplasmic MdoG C-terminal" evidence="8">
    <location>
        <begin position="45"/>
        <end position="519"/>
    </location>
</feature>
<comment type="similarity">
    <text evidence="3 7">Belongs to the OpgD/OpgG family.</text>
</comment>
<dbReference type="SUPFAM" id="SSF74650">
    <property type="entry name" value="Galactose mutarotase-like"/>
    <property type="match status" value="1"/>
</dbReference>
<dbReference type="InterPro" id="IPR013783">
    <property type="entry name" value="Ig-like_fold"/>
</dbReference>
<sequence>MHLKNTLATLSSRSLRHLLMPLLTPLITPLLAFCLALTSTGAFAFGFNDITQRAKLLSQGSYKKPANNLPKAIDSLTYDQYRDIRFNTDKSLWRSARLPFEVAFFHQGLFYDHPVKINELVDKKVREIKFDPASFNYGKNNIDPQQLQQLGFAGFRIHTGLNSKNYKDEVMVFLGASYFRALGKGQAYGMSARGLALDTAQNSGEEFPQFTEFWLERPQANDKDMTIYALLDSPRATGAYRFTIKPGAETTVDVKSQLYLRENVTTLGIAPLTSMYFFGENQRSAVEDHRPEVHDSDGLSVHTGTDEWIWRPLVNPKRLLVTSYALENPKGFGLMQRDREFSSYQDLEARYEKRPSVWIEPKGKWGKGRIELIQIPTADETNDNAVAFWVPEATPKPGQPFDIEYRMAWQKEADTQPPLSWVSQTRRGHGYTKKVDESIALIVDFEGPALKKLPADAKVAGVLTLDANGKLLEANTYRNDVTGGWRMAVRLNRTDDTKPVELSGRLRNGTDTVSETWSYILPPN</sequence>
<gene>
    <name evidence="9" type="primary">mdoG</name>
    <name evidence="7" type="synonym">opgG</name>
    <name evidence="9" type="ORF">GCM10022212_31090</name>
</gene>
<protein>
    <recommendedName>
        <fullName evidence="4 7">Glucans biosynthesis protein G</fullName>
    </recommendedName>
</protein>
<comment type="function">
    <text evidence="7">Involved in the biosynthesis of osmoregulated periplasmic glucans (OPGs).</text>
</comment>
<dbReference type="Proteomes" id="UP001501353">
    <property type="component" value="Unassembled WGS sequence"/>
</dbReference>
<evidence type="ECO:0000256" key="6">
    <source>
        <dbReference type="ARBA" id="ARBA00022764"/>
    </source>
</evidence>
<dbReference type="PANTHER" id="PTHR30504">
    <property type="entry name" value="GLUCANS BIOSYNTHESIS PROTEIN"/>
    <property type="match status" value="1"/>
</dbReference>
<dbReference type="PIRSF" id="PIRSF006281">
    <property type="entry name" value="MdoG"/>
    <property type="match status" value="1"/>
</dbReference>
<comment type="subcellular location">
    <subcellularLocation>
        <location evidence="1 7">Periplasm</location>
    </subcellularLocation>
</comment>
<evidence type="ECO:0000256" key="2">
    <source>
        <dbReference type="ARBA" id="ARBA00005001"/>
    </source>
</evidence>
<dbReference type="InterPro" id="IPR014438">
    <property type="entry name" value="Glucan_biosyn_MdoG/MdoD"/>
</dbReference>
<evidence type="ECO:0000313" key="10">
    <source>
        <dbReference type="Proteomes" id="UP001501353"/>
    </source>
</evidence>
<name>A0ABP7TU51_9BURK</name>
<dbReference type="InterPro" id="IPR007444">
    <property type="entry name" value="Glucan_biosyn_MdoG_C"/>
</dbReference>
<comment type="caution">
    <text evidence="9">The sequence shown here is derived from an EMBL/GenBank/DDBJ whole genome shotgun (WGS) entry which is preliminary data.</text>
</comment>
<keyword evidence="6 7" id="KW-0574">Periplasm</keyword>
<evidence type="ECO:0000256" key="7">
    <source>
        <dbReference type="HAMAP-Rule" id="MF_01069"/>
    </source>
</evidence>
<dbReference type="HAMAP" id="MF_01069">
    <property type="entry name" value="MdoG_OpgG"/>
    <property type="match status" value="1"/>
</dbReference>
<dbReference type="Pfam" id="PF04349">
    <property type="entry name" value="MdoG"/>
    <property type="match status" value="1"/>
</dbReference>
<evidence type="ECO:0000256" key="1">
    <source>
        <dbReference type="ARBA" id="ARBA00004418"/>
    </source>
</evidence>
<dbReference type="Gene3D" id="2.60.40.10">
    <property type="entry name" value="Immunoglobulins"/>
    <property type="match status" value="1"/>
</dbReference>
<dbReference type="InterPro" id="IPR023704">
    <property type="entry name" value="MdoG_OpgG"/>
</dbReference>
<dbReference type="EMBL" id="BAAAZE010000013">
    <property type="protein sequence ID" value="GAA4030560.1"/>
    <property type="molecule type" value="Genomic_DNA"/>
</dbReference>
<dbReference type="InterPro" id="IPR014756">
    <property type="entry name" value="Ig_E-set"/>
</dbReference>
<keyword evidence="10" id="KW-1185">Reference proteome</keyword>
<dbReference type="SUPFAM" id="SSF81296">
    <property type="entry name" value="E set domains"/>
    <property type="match status" value="1"/>
</dbReference>
<dbReference type="Gene3D" id="2.70.98.10">
    <property type="match status" value="1"/>
</dbReference>
<evidence type="ECO:0000256" key="5">
    <source>
        <dbReference type="ARBA" id="ARBA00022729"/>
    </source>
</evidence>
<reference evidence="10" key="1">
    <citation type="journal article" date="2019" name="Int. J. Syst. Evol. Microbiol.">
        <title>The Global Catalogue of Microorganisms (GCM) 10K type strain sequencing project: providing services to taxonomists for standard genome sequencing and annotation.</title>
        <authorList>
            <consortium name="The Broad Institute Genomics Platform"/>
            <consortium name="The Broad Institute Genome Sequencing Center for Infectious Disease"/>
            <person name="Wu L."/>
            <person name="Ma J."/>
        </authorList>
    </citation>
    <scope>NUCLEOTIDE SEQUENCE [LARGE SCALE GENOMIC DNA]</scope>
    <source>
        <strain evidence="10">JCM 16673</strain>
    </source>
</reference>
<organism evidence="9 10">
    <name type="scientific">Actimicrobium antarcticum</name>
    <dbReference type="NCBI Taxonomy" id="1051899"/>
    <lineage>
        <taxon>Bacteria</taxon>
        <taxon>Pseudomonadati</taxon>
        <taxon>Pseudomonadota</taxon>
        <taxon>Betaproteobacteria</taxon>
        <taxon>Burkholderiales</taxon>
        <taxon>Oxalobacteraceae</taxon>
        <taxon>Actimicrobium</taxon>
    </lineage>
</organism>
<dbReference type="InterPro" id="IPR011013">
    <property type="entry name" value="Gal_mutarotase_sf_dom"/>
</dbReference>
<keyword evidence="5 7" id="KW-0732">Signal</keyword>